<dbReference type="EMBL" id="OU895877">
    <property type="protein sequence ID" value="CAG9799007.1"/>
    <property type="molecule type" value="Genomic_DNA"/>
</dbReference>
<reference evidence="2" key="2">
    <citation type="submission" date="2022-10" db="EMBL/GenBank/DDBJ databases">
        <authorList>
            <consortium name="ENA_rothamsted_submissions"/>
            <consortium name="culmorum"/>
            <person name="King R."/>
        </authorList>
    </citation>
    <scope>NUCLEOTIDE SEQUENCE</scope>
</reference>
<dbReference type="OrthoDB" id="7791091at2759"/>
<feature type="region of interest" description="Disordered" evidence="1">
    <location>
        <begin position="1"/>
        <end position="79"/>
    </location>
</feature>
<keyword evidence="3" id="KW-1185">Reference proteome</keyword>
<feature type="compositionally biased region" description="Low complexity" evidence="1">
    <location>
        <begin position="50"/>
        <end position="67"/>
    </location>
</feature>
<evidence type="ECO:0000313" key="2">
    <source>
        <dbReference type="EMBL" id="CAG9799007.1"/>
    </source>
</evidence>
<proteinExistence type="predicted"/>
<organism evidence="2 3">
    <name type="scientific">Chironomus riparius</name>
    <dbReference type="NCBI Taxonomy" id="315576"/>
    <lineage>
        <taxon>Eukaryota</taxon>
        <taxon>Metazoa</taxon>
        <taxon>Ecdysozoa</taxon>
        <taxon>Arthropoda</taxon>
        <taxon>Hexapoda</taxon>
        <taxon>Insecta</taxon>
        <taxon>Pterygota</taxon>
        <taxon>Neoptera</taxon>
        <taxon>Endopterygota</taxon>
        <taxon>Diptera</taxon>
        <taxon>Nematocera</taxon>
        <taxon>Chironomoidea</taxon>
        <taxon>Chironomidae</taxon>
        <taxon>Chironominae</taxon>
        <taxon>Chironomus</taxon>
    </lineage>
</organism>
<protein>
    <submittedName>
        <fullName evidence="2">Uncharacterized protein</fullName>
    </submittedName>
</protein>
<feature type="compositionally biased region" description="Basic and acidic residues" evidence="1">
    <location>
        <begin position="1"/>
        <end position="20"/>
    </location>
</feature>
<evidence type="ECO:0000313" key="3">
    <source>
        <dbReference type="Proteomes" id="UP001153620"/>
    </source>
</evidence>
<evidence type="ECO:0000256" key="1">
    <source>
        <dbReference type="SAM" id="MobiDB-lite"/>
    </source>
</evidence>
<dbReference type="AlphaFoldDB" id="A0A9N9WMX6"/>
<gene>
    <name evidence="2" type="ORF">CHIRRI_LOCUS1982</name>
</gene>
<accession>A0A9N9WMX6</accession>
<reference evidence="2" key="1">
    <citation type="submission" date="2022-01" db="EMBL/GenBank/DDBJ databases">
        <authorList>
            <person name="King R."/>
        </authorList>
    </citation>
    <scope>NUCLEOTIDE SEQUENCE</scope>
</reference>
<sequence length="111" mass="12464">MNKKENFSSEFKEYSEESKGKKPPSSSTFLPPTKGNIFNVPDIKIMSNRTSSSQVNQNKQTNSNKNQPRVINVNKNDSKKPQFVAGVLNAPKVCEPGYKLDSTGKPRLVYR</sequence>
<dbReference type="Proteomes" id="UP001153620">
    <property type="component" value="Chromosome 1"/>
</dbReference>
<name>A0A9N9WMX6_9DIPT</name>